<evidence type="ECO:0000313" key="3">
    <source>
        <dbReference type="EMBL" id="EFX72802.1"/>
    </source>
</evidence>
<dbReference type="InterPro" id="IPR006578">
    <property type="entry name" value="MADF-dom"/>
</dbReference>
<feature type="compositionally biased region" description="Basic and acidic residues" evidence="1">
    <location>
        <begin position="18"/>
        <end position="27"/>
    </location>
</feature>
<evidence type="ECO:0000259" key="2">
    <source>
        <dbReference type="Pfam" id="PF10545"/>
    </source>
</evidence>
<protein>
    <recommendedName>
        <fullName evidence="2">MADF domain-containing protein</fullName>
    </recommendedName>
</protein>
<evidence type="ECO:0000313" key="4">
    <source>
        <dbReference type="Proteomes" id="UP000000305"/>
    </source>
</evidence>
<dbReference type="GO" id="GO:0006357">
    <property type="term" value="P:regulation of transcription by RNA polymerase II"/>
    <property type="evidence" value="ECO:0000318"/>
    <property type="project" value="GO_Central"/>
</dbReference>
<feature type="region of interest" description="Disordered" evidence="1">
    <location>
        <begin position="58"/>
        <end position="82"/>
    </location>
</feature>
<feature type="domain" description="MADF" evidence="2">
    <location>
        <begin position="6"/>
        <end position="54"/>
    </location>
</feature>
<gene>
    <name evidence="3" type="ORF">DAPPUDRAFT_253916</name>
</gene>
<organism evidence="3 4">
    <name type="scientific">Daphnia pulex</name>
    <name type="common">Water flea</name>
    <dbReference type="NCBI Taxonomy" id="6669"/>
    <lineage>
        <taxon>Eukaryota</taxon>
        <taxon>Metazoa</taxon>
        <taxon>Ecdysozoa</taxon>
        <taxon>Arthropoda</taxon>
        <taxon>Crustacea</taxon>
        <taxon>Branchiopoda</taxon>
        <taxon>Diplostraca</taxon>
        <taxon>Cladocera</taxon>
        <taxon>Anomopoda</taxon>
        <taxon>Daphniidae</taxon>
        <taxon>Daphnia</taxon>
    </lineage>
</organism>
<dbReference type="GO" id="GO:0005634">
    <property type="term" value="C:nucleus"/>
    <property type="evidence" value="ECO:0000318"/>
    <property type="project" value="GO_Central"/>
</dbReference>
<dbReference type="InterPro" id="IPR039353">
    <property type="entry name" value="TF_Adf1"/>
</dbReference>
<dbReference type="InParanoid" id="E9H5Y0"/>
<dbReference type="KEGG" id="dpx:DAPPUDRAFT_253916"/>
<evidence type="ECO:0000256" key="1">
    <source>
        <dbReference type="SAM" id="MobiDB-lite"/>
    </source>
</evidence>
<feature type="region of interest" description="Disordered" evidence="1">
    <location>
        <begin position="18"/>
        <end position="40"/>
    </location>
</feature>
<dbReference type="AlphaFoldDB" id="E9H5Y0"/>
<reference evidence="3 4" key="1">
    <citation type="journal article" date="2011" name="Science">
        <title>The ecoresponsive genome of Daphnia pulex.</title>
        <authorList>
            <person name="Colbourne J.K."/>
            <person name="Pfrender M.E."/>
            <person name="Gilbert D."/>
            <person name="Thomas W.K."/>
            <person name="Tucker A."/>
            <person name="Oakley T.H."/>
            <person name="Tokishita S."/>
            <person name="Aerts A."/>
            <person name="Arnold G.J."/>
            <person name="Basu M.K."/>
            <person name="Bauer D.J."/>
            <person name="Caceres C.E."/>
            <person name="Carmel L."/>
            <person name="Casola C."/>
            <person name="Choi J.H."/>
            <person name="Detter J.C."/>
            <person name="Dong Q."/>
            <person name="Dusheyko S."/>
            <person name="Eads B.D."/>
            <person name="Frohlich T."/>
            <person name="Geiler-Samerotte K.A."/>
            <person name="Gerlach D."/>
            <person name="Hatcher P."/>
            <person name="Jogdeo S."/>
            <person name="Krijgsveld J."/>
            <person name="Kriventseva E.V."/>
            <person name="Kultz D."/>
            <person name="Laforsch C."/>
            <person name="Lindquist E."/>
            <person name="Lopez J."/>
            <person name="Manak J.R."/>
            <person name="Muller J."/>
            <person name="Pangilinan J."/>
            <person name="Patwardhan R.P."/>
            <person name="Pitluck S."/>
            <person name="Pritham E.J."/>
            <person name="Rechtsteiner A."/>
            <person name="Rho M."/>
            <person name="Rogozin I.B."/>
            <person name="Sakarya O."/>
            <person name="Salamov A."/>
            <person name="Schaack S."/>
            <person name="Shapiro H."/>
            <person name="Shiga Y."/>
            <person name="Skalitzky C."/>
            <person name="Smith Z."/>
            <person name="Souvorov A."/>
            <person name="Sung W."/>
            <person name="Tang Z."/>
            <person name="Tsuchiya D."/>
            <person name="Tu H."/>
            <person name="Vos H."/>
            <person name="Wang M."/>
            <person name="Wolf Y.I."/>
            <person name="Yamagata H."/>
            <person name="Yamada T."/>
            <person name="Ye Y."/>
            <person name="Shaw J.R."/>
            <person name="Andrews J."/>
            <person name="Crease T.J."/>
            <person name="Tang H."/>
            <person name="Lucas S.M."/>
            <person name="Robertson H.M."/>
            <person name="Bork P."/>
            <person name="Koonin E.V."/>
            <person name="Zdobnov E.M."/>
            <person name="Grigoriev I.V."/>
            <person name="Lynch M."/>
            <person name="Boore J.L."/>
        </authorList>
    </citation>
    <scope>NUCLEOTIDE SEQUENCE [LARGE SCALE GENOMIC DNA]</scope>
</reference>
<dbReference type="GO" id="GO:0005667">
    <property type="term" value="C:transcription regulator complex"/>
    <property type="evidence" value="ECO:0000318"/>
    <property type="project" value="GO_Central"/>
</dbReference>
<accession>E9H5Y0</accession>
<dbReference type="Proteomes" id="UP000000305">
    <property type="component" value="Unassembled WGS sequence"/>
</dbReference>
<proteinExistence type="predicted"/>
<dbReference type="PANTHER" id="PTHR12243:SF67">
    <property type="entry name" value="COREPRESSOR OF PANGOLIN, ISOFORM A-RELATED"/>
    <property type="match status" value="1"/>
</dbReference>
<dbReference type="PANTHER" id="PTHR12243">
    <property type="entry name" value="MADF DOMAIN TRANSCRIPTION FACTOR"/>
    <property type="match status" value="1"/>
</dbReference>
<dbReference type="HOGENOM" id="CLU_1148227_0_0_1"/>
<dbReference type="EMBL" id="GL732595">
    <property type="protein sequence ID" value="EFX72802.1"/>
    <property type="molecule type" value="Genomic_DNA"/>
</dbReference>
<keyword evidence="4" id="KW-1185">Reference proteome</keyword>
<sequence length="242" mass="27960">MLRPGEVKRKWKQLKDDYRSEKKRLNEEDPSGSGLEGSKRVKKPWTYFGGMGFMSTVHEDAERVTNMDEEDEEGKRNEYEEEEGKPIQMIIFDQEIQTFSMNNVEIESDVSDHSVVIEMLDSISSDSYYLETIEGRKEPDFKAPISPAPIKKASPEGEAAKGIGQIMKSIEQVLESKPEVKKSNPPERILNEIQEEWITYCKSLAFRVAAIDDEESRDNIRHEFEQAIYHAKQDLKKKKPLQ</sequence>
<dbReference type="Pfam" id="PF10545">
    <property type="entry name" value="MADF_DNA_bdg"/>
    <property type="match status" value="1"/>
</dbReference>
<dbReference type="OrthoDB" id="6081971at2759"/>
<name>E9H5Y0_DAPPU</name>